<feature type="region of interest" description="Disordered" evidence="1">
    <location>
        <begin position="38"/>
        <end position="64"/>
    </location>
</feature>
<dbReference type="Proteomes" id="UP001231189">
    <property type="component" value="Unassembled WGS sequence"/>
</dbReference>
<dbReference type="InterPro" id="IPR005162">
    <property type="entry name" value="Retrotrans_gag_dom"/>
</dbReference>
<feature type="domain" description="Retrotransposon gag" evidence="2">
    <location>
        <begin position="220"/>
        <end position="313"/>
    </location>
</feature>
<dbReference type="EMBL" id="JAUUTY010000006">
    <property type="protein sequence ID" value="KAK1614009.1"/>
    <property type="molecule type" value="Genomic_DNA"/>
</dbReference>
<evidence type="ECO:0000313" key="4">
    <source>
        <dbReference type="Proteomes" id="UP001231189"/>
    </source>
</evidence>
<feature type="compositionally biased region" description="Polar residues" evidence="1">
    <location>
        <begin position="13"/>
        <end position="25"/>
    </location>
</feature>
<evidence type="ECO:0000313" key="3">
    <source>
        <dbReference type="EMBL" id="KAK1614009.1"/>
    </source>
</evidence>
<organism evidence="3 4">
    <name type="scientific">Lolium multiflorum</name>
    <name type="common">Italian ryegrass</name>
    <name type="synonym">Lolium perenne subsp. multiflorum</name>
    <dbReference type="NCBI Taxonomy" id="4521"/>
    <lineage>
        <taxon>Eukaryota</taxon>
        <taxon>Viridiplantae</taxon>
        <taxon>Streptophyta</taxon>
        <taxon>Embryophyta</taxon>
        <taxon>Tracheophyta</taxon>
        <taxon>Spermatophyta</taxon>
        <taxon>Magnoliopsida</taxon>
        <taxon>Liliopsida</taxon>
        <taxon>Poales</taxon>
        <taxon>Poaceae</taxon>
        <taxon>BOP clade</taxon>
        <taxon>Pooideae</taxon>
        <taxon>Poodae</taxon>
        <taxon>Poeae</taxon>
        <taxon>Poeae Chloroplast Group 2 (Poeae type)</taxon>
        <taxon>Loliodinae</taxon>
        <taxon>Loliinae</taxon>
        <taxon>Lolium</taxon>
    </lineage>
</organism>
<sequence length="647" mass="72841">MGKPRDTKIAILPSTTRKGTTLSTSAALDSPFVISKLVSPPQASNAGTSAESENSSHNCDDASAVLDNDGSLGSFLDATIAKSRQIENTETPNENAATPVNSPESVEYSSDDLDEDYVELDDDFIEKCNATTDARKIKKLLAEHAVRYKLSPDPKFATSPINIRDKDYDFSLDLSHIAIVEKTPFCGTEKESVVEHMTELSTLSGLFSDDVKMRTYFVAKFFPFSLKDDAKTWYNNLPPGSIKSPKELLDVFFRKYFPASAQHAALQRIYNFDQEDGEKLPEAWARFCSLIRAQPDHDLEKHDLLDIFYSGLTIESRAYLDSCAGCVFRKRTPDDAEELLAKIGRNHDDWSTPEPTPTPIVKKRGMIKLNDEDMREAKKSLKEKGIKPEDVKNLPPIEDLCEITPPSSMIEYMKDIVSNKRKIPNEEISTMLANYSFNGKIPKKLGDPGAVIDCNKGMVTFNVDDKEHNVYFPKRIDKWTRLHLSRSSWDPQLVHVSAPDPQLTQVTVAKWEPELAPCPCPCHCFPFLSPRPIVLLLRQRQPFSGTRVMSSFSSTSRSSWPQYGPVPLTRCPDCPRQEPLKRSICKTDENGNRGREFVACESLPYREGDKILKKCRHFEWIDVYVQRLQLQESIGAIGGAIWEGDLL</sequence>
<comment type="caution">
    <text evidence="3">The sequence shown here is derived from an EMBL/GenBank/DDBJ whole genome shotgun (WGS) entry which is preliminary data.</text>
</comment>
<name>A0AAD8R6P3_LOLMU</name>
<feature type="compositionally biased region" description="Polar residues" evidence="1">
    <location>
        <begin position="41"/>
        <end position="57"/>
    </location>
</feature>
<evidence type="ECO:0000256" key="1">
    <source>
        <dbReference type="SAM" id="MobiDB-lite"/>
    </source>
</evidence>
<feature type="region of interest" description="Disordered" evidence="1">
    <location>
        <begin position="85"/>
        <end position="110"/>
    </location>
</feature>
<reference evidence="3" key="1">
    <citation type="submission" date="2023-07" db="EMBL/GenBank/DDBJ databases">
        <title>A chromosome-level genome assembly of Lolium multiflorum.</title>
        <authorList>
            <person name="Chen Y."/>
            <person name="Copetti D."/>
            <person name="Kolliker R."/>
            <person name="Studer B."/>
        </authorList>
    </citation>
    <scope>NUCLEOTIDE SEQUENCE</scope>
    <source>
        <strain evidence="3">02402/16</strain>
        <tissue evidence="3">Leaf</tissue>
    </source>
</reference>
<dbReference type="PANTHER" id="PTHR48130">
    <property type="entry name" value="OS12G0467600 PROTEIN"/>
    <property type="match status" value="1"/>
</dbReference>
<accession>A0AAD8R6P3</accession>
<dbReference type="Pfam" id="PF03732">
    <property type="entry name" value="Retrotrans_gag"/>
    <property type="match status" value="1"/>
</dbReference>
<proteinExistence type="predicted"/>
<dbReference type="PANTHER" id="PTHR48130:SF11">
    <property type="entry name" value="OS12G0467600 PROTEIN"/>
    <property type="match status" value="1"/>
</dbReference>
<evidence type="ECO:0000259" key="2">
    <source>
        <dbReference type="Pfam" id="PF03732"/>
    </source>
</evidence>
<feature type="compositionally biased region" description="Polar residues" evidence="1">
    <location>
        <begin position="86"/>
        <end position="103"/>
    </location>
</feature>
<dbReference type="AlphaFoldDB" id="A0AAD8R6P3"/>
<feature type="region of interest" description="Disordered" evidence="1">
    <location>
        <begin position="1"/>
        <end position="25"/>
    </location>
</feature>
<gene>
    <name evidence="3" type="ORF">QYE76_019526</name>
</gene>
<protein>
    <recommendedName>
        <fullName evidence="2">Retrotransposon gag domain-containing protein</fullName>
    </recommendedName>
</protein>
<keyword evidence="4" id="KW-1185">Reference proteome</keyword>